<evidence type="ECO:0000313" key="2">
    <source>
        <dbReference type="EMBL" id="CAI3980657.1"/>
    </source>
</evidence>
<dbReference type="AlphaFoldDB" id="A0A9P1BVW0"/>
<organism evidence="2">
    <name type="scientific">Cladocopium goreaui</name>
    <dbReference type="NCBI Taxonomy" id="2562237"/>
    <lineage>
        <taxon>Eukaryota</taxon>
        <taxon>Sar</taxon>
        <taxon>Alveolata</taxon>
        <taxon>Dinophyceae</taxon>
        <taxon>Suessiales</taxon>
        <taxon>Symbiodiniaceae</taxon>
        <taxon>Cladocopium</taxon>
    </lineage>
</organism>
<gene>
    <name evidence="2" type="ORF">C1SCF055_LOCUS8518</name>
</gene>
<reference evidence="3" key="2">
    <citation type="submission" date="2024-04" db="EMBL/GenBank/DDBJ databases">
        <authorList>
            <person name="Chen Y."/>
            <person name="Shah S."/>
            <person name="Dougan E. K."/>
            <person name="Thang M."/>
            <person name="Chan C."/>
        </authorList>
    </citation>
    <scope>NUCLEOTIDE SEQUENCE [LARGE SCALE GENOMIC DNA]</scope>
</reference>
<dbReference type="Proteomes" id="UP001152797">
    <property type="component" value="Unassembled WGS sequence"/>
</dbReference>
<dbReference type="EMBL" id="CAMXCT010000574">
    <property type="protein sequence ID" value="CAI3980657.1"/>
    <property type="molecule type" value="Genomic_DNA"/>
</dbReference>
<sequence length="162" mass="17334">DDRSKAAAMNDLERQLLEVLADVQALRQANEKLDMILTARLGGPQYSGPPCELETTAVRAPLEAVVEEADGEIAKEDRLPETGLTAPRFGADAPPISAEWSLEDEGVAPHRDGIASFPSFQVEASFPEELPEQEPEPPLSQEDGGSSGGNTHDIADGSFVRL</sequence>
<accession>A0A9P1BVW0</accession>
<feature type="region of interest" description="Disordered" evidence="1">
    <location>
        <begin position="69"/>
        <end position="92"/>
    </location>
</feature>
<protein>
    <submittedName>
        <fullName evidence="2">Uncharacterized protein</fullName>
    </submittedName>
</protein>
<name>A0A9P1BVW0_9DINO</name>
<evidence type="ECO:0000256" key="1">
    <source>
        <dbReference type="SAM" id="MobiDB-lite"/>
    </source>
</evidence>
<dbReference type="EMBL" id="CAMXCT020000574">
    <property type="protein sequence ID" value="CAL1134032.1"/>
    <property type="molecule type" value="Genomic_DNA"/>
</dbReference>
<feature type="non-terminal residue" evidence="2">
    <location>
        <position position="162"/>
    </location>
</feature>
<evidence type="ECO:0000313" key="4">
    <source>
        <dbReference type="Proteomes" id="UP001152797"/>
    </source>
</evidence>
<feature type="region of interest" description="Disordered" evidence="1">
    <location>
        <begin position="105"/>
        <end position="162"/>
    </location>
</feature>
<evidence type="ECO:0000313" key="3">
    <source>
        <dbReference type="EMBL" id="CAL1134032.1"/>
    </source>
</evidence>
<dbReference type="EMBL" id="CAMXCT030000574">
    <property type="protein sequence ID" value="CAL4767969.1"/>
    <property type="molecule type" value="Genomic_DNA"/>
</dbReference>
<proteinExistence type="predicted"/>
<reference evidence="2" key="1">
    <citation type="submission" date="2022-10" db="EMBL/GenBank/DDBJ databases">
        <authorList>
            <person name="Chen Y."/>
            <person name="Dougan E. K."/>
            <person name="Chan C."/>
            <person name="Rhodes N."/>
            <person name="Thang M."/>
        </authorList>
    </citation>
    <scope>NUCLEOTIDE SEQUENCE</scope>
</reference>
<comment type="caution">
    <text evidence="2">The sequence shown here is derived from an EMBL/GenBank/DDBJ whole genome shotgun (WGS) entry which is preliminary data.</text>
</comment>
<keyword evidence="4" id="KW-1185">Reference proteome</keyword>